<proteinExistence type="predicted"/>
<dbReference type="AlphaFoldDB" id="W9RLN8"/>
<dbReference type="KEGG" id="mnt:21405855"/>
<evidence type="ECO:0000313" key="2">
    <source>
        <dbReference type="EMBL" id="EXB96358.1"/>
    </source>
</evidence>
<gene>
    <name evidence="2" type="ORF">L484_023077</name>
</gene>
<dbReference type="OrthoDB" id="6160824at2759"/>
<dbReference type="SUPFAM" id="SSF52200">
    <property type="entry name" value="Toll/Interleukin receptor TIR domain"/>
    <property type="match status" value="1"/>
</dbReference>
<dbReference type="PANTHER" id="PTHR11017:SF271">
    <property type="entry name" value="DISEASE RESISTANCE PROTEIN (TIR-NBS-LRR CLASS) FAMILY"/>
    <property type="match status" value="1"/>
</dbReference>
<dbReference type="InterPro" id="IPR002182">
    <property type="entry name" value="NB-ARC"/>
</dbReference>
<dbReference type="eggNOG" id="ENOG502QQJE">
    <property type="taxonomic scope" value="Eukaryota"/>
</dbReference>
<dbReference type="Proteomes" id="UP000030645">
    <property type="component" value="Unassembled WGS sequence"/>
</dbReference>
<dbReference type="GO" id="GO:0006952">
    <property type="term" value="P:defense response"/>
    <property type="evidence" value="ECO:0007669"/>
    <property type="project" value="InterPro"/>
</dbReference>
<feature type="domain" description="TIR" evidence="1">
    <location>
        <begin position="59"/>
        <end position="216"/>
    </location>
</feature>
<dbReference type="PROSITE" id="PS50104">
    <property type="entry name" value="TIR"/>
    <property type="match status" value="1"/>
</dbReference>
<organism evidence="2 3">
    <name type="scientific">Morus notabilis</name>
    <dbReference type="NCBI Taxonomy" id="981085"/>
    <lineage>
        <taxon>Eukaryota</taxon>
        <taxon>Viridiplantae</taxon>
        <taxon>Streptophyta</taxon>
        <taxon>Embryophyta</taxon>
        <taxon>Tracheophyta</taxon>
        <taxon>Spermatophyta</taxon>
        <taxon>Magnoliopsida</taxon>
        <taxon>eudicotyledons</taxon>
        <taxon>Gunneridae</taxon>
        <taxon>Pentapetalae</taxon>
        <taxon>rosids</taxon>
        <taxon>fabids</taxon>
        <taxon>Rosales</taxon>
        <taxon>Moraceae</taxon>
        <taxon>Moreae</taxon>
        <taxon>Morus</taxon>
    </lineage>
</organism>
<dbReference type="GO" id="GO:0007165">
    <property type="term" value="P:signal transduction"/>
    <property type="evidence" value="ECO:0007669"/>
    <property type="project" value="InterPro"/>
</dbReference>
<dbReference type="Pfam" id="PF01582">
    <property type="entry name" value="TIR"/>
    <property type="match status" value="1"/>
</dbReference>
<dbReference type="SMART" id="SM00255">
    <property type="entry name" value="TIR"/>
    <property type="match status" value="1"/>
</dbReference>
<dbReference type="EMBL" id="KE345239">
    <property type="protein sequence ID" value="EXB96358.1"/>
    <property type="molecule type" value="Genomic_DNA"/>
</dbReference>
<dbReference type="InterPro" id="IPR035897">
    <property type="entry name" value="Toll_tir_struct_dom_sf"/>
</dbReference>
<dbReference type="InterPro" id="IPR000157">
    <property type="entry name" value="TIR_dom"/>
</dbReference>
<dbReference type="Pfam" id="PF00931">
    <property type="entry name" value="NB-ARC"/>
    <property type="match status" value="1"/>
</dbReference>
<evidence type="ECO:0000313" key="3">
    <source>
        <dbReference type="Proteomes" id="UP000030645"/>
    </source>
</evidence>
<dbReference type="InterPro" id="IPR027417">
    <property type="entry name" value="P-loop_NTPase"/>
</dbReference>
<evidence type="ECO:0000259" key="1">
    <source>
        <dbReference type="PROSITE" id="PS50104"/>
    </source>
</evidence>
<protein>
    <submittedName>
        <fullName evidence="2">TMV resistance protein N</fullName>
    </submittedName>
</protein>
<dbReference type="InterPro" id="IPR044974">
    <property type="entry name" value="Disease_R_plants"/>
</dbReference>
<sequence length="479" mass="53873">MDLQEMKGVYFSFSDEDILDDFIGKLSVGLDRESIKTTYYIRSEKSWNNPKGKEIAGSLENGIRKSSISQEMNTNDTSHLYAGLGQGSITPLGAIFEDSYEDNIREYSISLVIFSRNYASSDWCLKQLVYVLQCRETNRQIVVPVFYHIDPSLVRKQTESFRDAFLKHEKIFRTQEVKAWKAALYVASSLCGWHPKNPRSDAEFIEEIVGDILKKKLPSNLNISIHSLGYDLSHEYLNLFLQLGVDDVLVVGIAGEATMGKTVMAQALFDRIFRAFNGCSFISGVGQKSATTEGVVQLQKQLLFDLLGEDINITSVTIGAAEIKERLCRKTVLIVLDGVDGLYQLLALVGSRNWFGLGSKIIITTRMLPLLHDFGVDQIFMAQGNPLPLDIQKIWEPYQQSCLKIAELKEYIQSYGYKTDETVKYLEECLIREREKGEIQAQMIRELNHASCSCAMLEDVGSSSSVREAEVVDPVAADI</sequence>
<dbReference type="Gene3D" id="3.40.50.300">
    <property type="entry name" value="P-loop containing nucleotide triphosphate hydrolases"/>
    <property type="match status" value="1"/>
</dbReference>
<keyword evidence="3" id="KW-1185">Reference proteome</keyword>
<dbReference type="STRING" id="981085.W9RLN8"/>
<dbReference type="GO" id="GO:0043531">
    <property type="term" value="F:ADP binding"/>
    <property type="evidence" value="ECO:0007669"/>
    <property type="project" value="InterPro"/>
</dbReference>
<dbReference type="SUPFAM" id="SSF52540">
    <property type="entry name" value="P-loop containing nucleoside triphosphate hydrolases"/>
    <property type="match status" value="1"/>
</dbReference>
<accession>W9RLN8</accession>
<reference evidence="3" key="1">
    <citation type="submission" date="2013-01" db="EMBL/GenBank/DDBJ databases">
        <title>Draft Genome Sequence of a Mulberry Tree, Morus notabilis C.K. Schneid.</title>
        <authorList>
            <person name="He N."/>
            <person name="Zhao S."/>
        </authorList>
    </citation>
    <scope>NUCLEOTIDE SEQUENCE</scope>
</reference>
<dbReference type="PANTHER" id="PTHR11017">
    <property type="entry name" value="LEUCINE-RICH REPEAT-CONTAINING PROTEIN"/>
    <property type="match status" value="1"/>
</dbReference>
<name>W9RLN8_9ROSA</name>
<dbReference type="Gene3D" id="3.40.50.10140">
    <property type="entry name" value="Toll/interleukin-1 receptor homology (TIR) domain"/>
    <property type="match status" value="1"/>
</dbReference>